<proteinExistence type="predicted"/>
<dbReference type="EMBL" id="CP007057">
    <property type="protein sequence ID" value="AHG01717.1"/>
    <property type="molecule type" value="Genomic_DNA"/>
</dbReference>
<sequence length="111" mass="12696">MHEPFERRDCQLIDAKPSPLSRFFSSECIKDSISVSTLGEHGHDVIWFNNSCSMGRQHAIVAFDRDNQRVGIKNCVLNCLFKGMIYDRGLGFDSYIDDICFTSEANDVCYF</sequence>
<keyword evidence="2" id="KW-1185">Reference proteome</keyword>
<dbReference type="HOGENOM" id="CLU_2152529_0_0_2"/>
<evidence type="ECO:0000313" key="1">
    <source>
        <dbReference type="EMBL" id="AHG01717.1"/>
    </source>
</evidence>
<reference evidence="1 2" key="1">
    <citation type="submission" date="2014-01" db="EMBL/GenBank/DDBJ databases">
        <authorList>
            <consortium name="DOE Joint Genome Institute"/>
            <person name="Anderson I."/>
            <person name="Huntemann M."/>
            <person name="Han J."/>
            <person name="Chen A."/>
            <person name="Kyrpides N."/>
            <person name="Mavromatis K."/>
            <person name="Markowitz V."/>
            <person name="Palaniappan K."/>
            <person name="Ivanova N."/>
            <person name="Schaumberg A."/>
            <person name="Pati A."/>
            <person name="Liolios K."/>
            <person name="Nordberg H.P."/>
            <person name="Cantor M.N."/>
            <person name="Hua S.X."/>
            <person name="Woyke T."/>
        </authorList>
    </citation>
    <scope>NUCLEOTIDE SEQUENCE [LARGE SCALE GENOMIC DNA]</scope>
    <source>
        <strain evidence="1 2">XH-48</strain>
        <plasmid evidence="2">2</plasmid>
    </source>
</reference>
<accession>W0JWN4</accession>
<evidence type="ECO:0000313" key="2">
    <source>
        <dbReference type="Proteomes" id="UP000019024"/>
    </source>
</evidence>
<gene>
    <name evidence="1" type="ORF">HALLA_00065</name>
</gene>
<protein>
    <submittedName>
        <fullName evidence="1">Uncharacterized protein</fullName>
    </submittedName>
</protein>
<dbReference type="AlphaFoldDB" id="W0JWN4"/>
<organism evidence="1 2">
    <name type="scientific">Halostagnicola larsenii XH-48</name>
    <dbReference type="NCBI Taxonomy" id="797299"/>
    <lineage>
        <taxon>Archaea</taxon>
        <taxon>Methanobacteriati</taxon>
        <taxon>Methanobacteriota</taxon>
        <taxon>Stenosarchaea group</taxon>
        <taxon>Halobacteria</taxon>
        <taxon>Halobacteriales</taxon>
        <taxon>Natrialbaceae</taxon>
        <taxon>Halostagnicola</taxon>
    </lineage>
</organism>
<keyword evidence="1" id="KW-0614">Plasmid</keyword>
<geneLocation type="plasmid" evidence="1">
    <name>unnamed</name>
</geneLocation>
<dbReference type="KEGG" id="hlr:HALLA_00065"/>
<dbReference type="Proteomes" id="UP000019024">
    <property type="component" value="Plasmid unnamed2"/>
</dbReference>
<name>W0JWN4_9EURY</name>